<evidence type="ECO:0000313" key="3">
    <source>
        <dbReference type="Proteomes" id="UP000276254"/>
    </source>
</evidence>
<dbReference type="AlphaFoldDB" id="A0A494TM46"/>
<reference evidence="2 3" key="1">
    <citation type="submission" date="2018-09" db="EMBL/GenBank/DDBJ databases">
        <title>Sphingomonas peninsula sp. nov., isolated from fildes peninsula, Antarctic soil.</title>
        <authorList>
            <person name="Yingchao G."/>
        </authorList>
    </citation>
    <scope>NUCLEOTIDE SEQUENCE [LARGE SCALE GENOMIC DNA]</scope>
    <source>
        <strain evidence="2 3">YZ-8</strain>
    </source>
</reference>
<feature type="region of interest" description="Disordered" evidence="1">
    <location>
        <begin position="1"/>
        <end position="66"/>
    </location>
</feature>
<gene>
    <name evidence="2" type="ORF">D3Y57_14300</name>
</gene>
<feature type="compositionally biased region" description="Acidic residues" evidence="1">
    <location>
        <begin position="8"/>
        <end position="29"/>
    </location>
</feature>
<sequence>MIDRLDEMDGDAESEDGDVDGCWAGDDDVGNCPALFGRGDGYPGDEDDAEDGEGSELAKGAENAHD</sequence>
<feature type="compositionally biased region" description="Acidic residues" evidence="1">
    <location>
        <begin position="43"/>
        <end position="54"/>
    </location>
</feature>
<dbReference type="EMBL" id="CP032829">
    <property type="protein sequence ID" value="AYJ86896.1"/>
    <property type="molecule type" value="Genomic_DNA"/>
</dbReference>
<evidence type="ECO:0000313" key="2">
    <source>
        <dbReference type="EMBL" id="AYJ86896.1"/>
    </source>
</evidence>
<name>A0A494TM46_SPHPE</name>
<protein>
    <submittedName>
        <fullName evidence="2">Uncharacterized protein</fullName>
    </submittedName>
</protein>
<keyword evidence="3" id="KW-1185">Reference proteome</keyword>
<organism evidence="2 3">
    <name type="scientific">Sphingomonas paeninsulae</name>
    <dbReference type="NCBI Taxonomy" id="2319844"/>
    <lineage>
        <taxon>Bacteria</taxon>
        <taxon>Pseudomonadati</taxon>
        <taxon>Pseudomonadota</taxon>
        <taxon>Alphaproteobacteria</taxon>
        <taxon>Sphingomonadales</taxon>
        <taxon>Sphingomonadaceae</taxon>
        <taxon>Sphingomonas</taxon>
    </lineage>
</organism>
<evidence type="ECO:0000256" key="1">
    <source>
        <dbReference type="SAM" id="MobiDB-lite"/>
    </source>
</evidence>
<proteinExistence type="predicted"/>
<accession>A0A494TM46</accession>
<dbReference type="KEGG" id="spha:D3Y57_14300"/>
<dbReference type="Proteomes" id="UP000276254">
    <property type="component" value="Chromosome"/>
</dbReference>